<protein>
    <submittedName>
        <fullName evidence="1">Uncharacterized protein</fullName>
    </submittedName>
</protein>
<dbReference type="EMBL" id="MTKS01000027">
    <property type="protein sequence ID" value="RWX52231.1"/>
    <property type="molecule type" value="Genomic_DNA"/>
</dbReference>
<organism evidence="1 2">
    <name type="scientific">Candidatus Electrothrix marina</name>
    <dbReference type="NCBI Taxonomy" id="1859130"/>
    <lineage>
        <taxon>Bacteria</taxon>
        <taxon>Pseudomonadati</taxon>
        <taxon>Thermodesulfobacteriota</taxon>
        <taxon>Desulfobulbia</taxon>
        <taxon>Desulfobulbales</taxon>
        <taxon>Desulfobulbaceae</taxon>
        <taxon>Candidatus Electrothrix</taxon>
    </lineage>
</organism>
<keyword evidence="2" id="KW-1185">Reference proteome</keyword>
<comment type="caution">
    <text evidence="1">The sequence shown here is derived from an EMBL/GenBank/DDBJ whole genome shotgun (WGS) entry which is preliminary data.</text>
</comment>
<evidence type="ECO:0000313" key="2">
    <source>
        <dbReference type="Proteomes" id="UP000288892"/>
    </source>
</evidence>
<evidence type="ECO:0000313" key="1">
    <source>
        <dbReference type="EMBL" id="RWX52231.1"/>
    </source>
</evidence>
<reference evidence="1 2" key="1">
    <citation type="submission" date="2017-01" db="EMBL/GenBank/DDBJ databases">
        <title>The cable genome- insights into the physiology and evolution of filamentous bacteria capable of sulfide oxidation via long distance electron transfer.</title>
        <authorList>
            <person name="Schreiber L."/>
            <person name="Bjerg J.T."/>
            <person name="Boggild A."/>
            <person name="Van De Vossenberg J."/>
            <person name="Meysman F."/>
            <person name="Nielsen L.P."/>
            <person name="Schramm A."/>
            <person name="Kjeldsen K.U."/>
        </authorList>
    </citation>
    <scope>NUCLEOTIDE SEQUENCE [LARGE SCALE GENOMIC DNA]</scope>
    <source>
        <strain evidence="1">A5</strain>
    </source>
</reference>
<name>A0A444JGJ3_9BACT</name>
<dbReference type="AlphaFoldDB" id="A0A444JGJ3"/>
<accession>A0A444JGJ3</accession>
<proteinExistence type="predicted"/>
<dbReference type="Proteomes" id="UP000288892">
    <property type="component" value="Unassembled WGS sequence"/>
</dbReference>
<gene>
    <name evidence="1" type="ORF">VU01_102712</name>
</gene>
<sequence length="61" mass="7234">MNFTEDTQGYRVGIRTSEQKMLKKKMLKSLPRQINKEMYSWCLFLLDADMAKRFLVFPAKG</sequence>